<dbReference type="PANTHER" id="PTHR46306">
    <property type="entry name" value="BTB/POZ DOMAIN-CONTAINING PROTEIN 9"/>
    <property type="match status" value="1"/>
</dbReference>
<feature type="transmembrane region" description="Helical" evidence="2">
    <location>
        <begin position="404"/>
        <end position="425"/>
    </location>
</feature>
<evidence type="ECO:0000313" key="5">
    <source>
        <dbReference type="Proteomes" id="UP000078540"/>
    </source>
</evidence>
<feature type="domain" description="BTB" evidence="3">
    <location>
        <begin position="94"/>
        <end position="161"/>
    </location>
</feature>
<accession>A0A195B0Y1</accession>
<dbReference type="Gene3D" id="2.60.120.260">
    <property type="entry name" value="Galactose-binding domain-like"/>
    <property type="match status" value="1"/>
</dbReference>
<dbReference type="InterPro" id="IPR052407">
    <property type="entry name" value="BTB_POZ_domain_cont_9"/>
</dbReference>
<dbReference type="SMART" id="SM00225">
    <property type="entry name" value="BTB"/>
    <property type="match status" value="1"/>
</dbReference>
<dbReference type="Gene3D" id="3.30.710.10">
    <property type="entry name" value="Potassium Channel Kv1.1, Chain A"/>
    <property type="match status" value="1"/>
</dbReference>
<organism evidence="4 5">
    <name type="scientific">Atta colombica</name>
    <dbReference type="NCBI Taxonomy" id="520822"/>
    <lineage>
        <taxon>Eukaryota</taxon>
        <taxon>Metazoa</taxon>
        <taxon>Ecdysozoa</taxon>
        <taxon>Arthropoda</taxon>
        <taxon>Hexapoda</taxon>
        <taxon>Insecta</taxon>
        <taxon>Pterygota</taxon>
        <taxon>Neoptera</taxon>
        <taxon>Endopterygota</taxon>
        <taxon>Hymenoptera</taxon>
        <taxon>Apocrita</taxon>
        <taxon>Aculeata</taxon>
        <taxon>Formicoidea</taxon>
        <taxon>Formicidae</taxon>
        <taxon>Myrmicinae</taxon>
        <taxon>Atta</taxon>
    </lineage>
</organism>
<dbReference type="GO" id="GO:0005737">
    <property type="term" value="C:cytoplasm"/>
    <property type="evidence" value="ECO:0007669"/>
    <property type="project" value="TreeGrafter"/>
</dbReference>
<protein>
    <submittedName>
        <fullName evidence="4">BTB/POZ domain-containing protein 9</fullName>
    </submittedName>
</protein>
<dbReference type="AlphaFoldDB" id="A0A195B0Y1"/>
<dbReference type="GO" id="GO:0050804">
    <property type="term" value="P:modulation of chemical synaptic transmission"/>
    <property type="evidence" value="ECO:0007669"/>
    <property type="project" value="TreeGrafter"/>
</dbReference>
<dbReference type="SMART" id="SM00875">
    <property type="entry name" value="BACK"/>
    <property type="match status" value="1"/>
</dbReference>
<evidence type="ECO:0000313" key="4">
    <source>
        <dbReference type="EMBL" id="KYM77859.1"/>
    </source>
</evidence>
<feature type="compositionally biased region" description="Polar residues" evidence="1">
    <location>
        <begin position="596"/>
        <end position="607"/>
    </location>
</feature>
<proteinExistence type="predicted"/>
<dbReference type="GO" id="GO:0008344">
    <property type="term" value="P:adult locomotory behavior"/>
    <property type="evidence" value="ECO:0007669"/>
    <property type="project" value="TreeGrafter"/>
</dbReference>
<dbReference type="InterPro" id="IPR000210">
    <property type="entry name" value="BTB/POZ_dom"/>
</dbReference>
<dbReference type="EMBL" id="KQ976692">
    <property type="protein sequence ID" value="KYM77859.1"/>
    <property type="molecule type" value="Genomic_DNA"/>
</dbReference>
<dbReference type="Pfam" id="PF00651">
    <property type="entry name" value="BTB"/>
    <property type="match status" value="1"/>
</dbReference>
<dbReference type="FunFam" id="2.60.120.260:FF:000051">
    <property type="entry name" value="BTB/POZ domain-containing protein 9"/>
    <property type="match status" value="1"/>
</dbReference>
<dbReference type="PROSITE" id="PS50097">
    <property type="entry name" value="BTB"/>
    <property type="match status" value="1"/>
</dbReference>
<evidence type="ECO:0000259" key="3">
    <source>
        <dbReference type="PROSITE" id="PS50097"/>
    </source>
</evidence>
<keyword evidence="5" id="KW-1185">Reference proteome</keyword>
<reference evidence="4 5" key="1">
    <citation type="submission" date="2015-09" db="EMBL/GenBank/DDBJ databases">
        <title>Atta colombica WGS genome.</title>
        <authorList>
            <person name="Nygaard S."/>
            <person name="Hu H."/>
            <person name="Boomsma J."/>
            <person name="Zhang G."/>
        </authorList>
    </citation>
    <scope>NUCLEOTIDE SEQUENCE [LARGE SCALE GENOMIC DNA]</scope>
    <source>
        <strain evidence="4">Treedump-2</strain>
        <tissue evidence="4">Whole body</tissue>
    </source>
</reference>
<dbReference type="PANTHER" id="PTHR46306:SF1">
    <property type="entry name" value="BTB_POZ DOMAIN-CONTAINING PROTEIN 9"/>
    <property type="match status" value="1"/>
</dbReference>
<dbReference type="Pfam" id="PF00754">
    <property type="entry name" value="F5_F8_type_C"/>
    <property type="match status" value="1"/>
</dbReference>
<dbReference type="InterPro" id="IPR008979">
    <property type="entry name" value="Galactose-bd-like_sf"/>
</dbReference>
<dbReference type="SUPFAM" id="SSF49785">
    <property type="entry name" value="Galactose-binding domain-like"/>
    <property type="match status" value="1"/>
</dbReference>
<sequence>MGWQARCSSHDVRAVERNLVVGYNTQSQASSKVADVVTIVTCFDGSLGSLARVYQACSTKMSSNHHLNSSSGEINHIHFVSEDIEALYLSEEYADVTLVVAGQKFRCHKLILAARSEYFRALLFGGMKESTQSEIELTVSSLHAFKGLLKYIYTGRMSLTNERDEVILDILALAHLYGFMDLESAISDYLKEILSIKNICSILDTAFLYHMEFLTNVCFEYMDVHASEVVQHESFLHLSSAALTELISRDSFCAPEIEIFSAIRSWVNNNPDVDSTEVLAQLRLSLIPLSDLLSVVRPSQLISPDALLDAIAVQTQTPDSELPYRGHLLIDENVADSSLDAQVLQGEMRSYLLNGDVHNYDMERGYTRHTISNTEEYGILIKLGSQYIINHIKMLLWDLDLRSYSYYILILFINFILKYLFLYIVDFEAYYTNHTEKISQGFIVPIKNIATTMRSACVIEGVSRSRNNLLNGDTSNYDWDSGYTCHQLGSGSILVQLGQPYMIGSMRLLLWDCDDRSYSYYIEVSGNSWNWVSVADKSEETCKSWQTIRFPPRPVVFIKIVGVHNTANEVFHCVHLECPAQVDDKNSKSPMDKEAQTSTSSDGNNSILPLPPPPLPEVATEAVHIDSDES</sequence>
<gene>
    <name evidence="4" type="ORF">ALC53_11870</name>
</gene>
<dbReference type="InterPro" id="IPR011705">
    <property type="entry name" value="BACK"/>
</dbReference>
<dbReference type="CDD" id="cd18287">
    <property type="entry name" value="BTB_POZ_BTBD9"/>
    <property type="match status" value="1"/>
</dbReference>
<keyword evidence="2" id="KW-0812">Transmembrane</keyword>
<dbReference type="Gene3D" id="1.25.40.420">
    <property type="match status" value="1"/>
</dbReference>
<dbReference type="InterPro" id="IPR000421">
    <property type="entry name" value="FA58C"/>
</dbReference>
<name>A0A195B0Y1_9HYME</name>
<dbReference type="InterPro" id="IPR011333">
    <property type="entry name" value="SKP1/BTB/POZ_sf"/>
</dbReference>
<dbReference type="STRING" id="520822.A0A195B0Y1"/>
<dbReference type="SUPFAM" id="SSF54695">
    <property type="entry name" value="POZ domain"/>
    <property type="match status" value="1"/>
</dbReference>
<evidence type="ECO:0000256" key="1">
    <source>
        <dbReference type="SAM" id="MobiDB-lite"/>
    </source>
</evidence>
<dbReference type="GO" id="GO:0048512">
    <property type="term" value="P:circadian behavior"/>
    <property type="evidence" value="ECO:0007669"/>
    <property type="project" value="TreeGrafter"/>
</dbReference>
<dbReference type="FunFam" id="1.25.40.420:FF:000005">
    <property type="entry name" value="BTB/POZ domain-containing protein 9"/>
    <property type="match status" value="1"/>
</dbReference>
<feature type="region of interest" description="Disordered" evidence="1">
    <location>
        <begin position="584"/>
        <end position="630"/>
    </location>
</feature>
<feature type="compositionally biased region" description="Basic and acidic residues" evidence="1">
    <location>
        <begin position="584"/>
        <end position="595"/>
    </location>
</feature>
<evidence type="ECO:0000256" key="2">
    <source>
        <dbReference type="SAM" id="Phobius"/>
    </source>
</evidence>
<keyword evidence="2" id="KW-1133">Transmembrane helix</keyword>
<dbReference type="Pfam" id="PF07707">
    <property type="entry name" value="BACK"/>
    <property type="match status" value="1"/>
</dbReference>
<keyword evidence="2" id="KW-0472">Membrane</keyword>
<dbReference type="Proteomes" id="UP000078540">
    <property type="component" value="Unassembled WGS sequence"/>
</dbReference>